<evidence type="ECO:0008006" key="3">
    <source>
        <dbReference type="Google" id="ProtNLM"/>
    </source>
</evidence>
<dbReference type="InterPro" id="IPR023214">
    <property type="entry name" value="HAD_sf"/>
</dbReference>
<dbReference type="InterPro" id="IPR036412">
    <property type="entry name" value="HAD-like_sf"/>
</dbReference>
<gene>
    <name evidence="1" type="ORF">NY149_09060</name>
</gene>
<organism evidence="1 2">
    <name type="scientific">Porphyromonas gingivalis</name>
    <name type="common">Bacteroides gingivalis</name>
    <dbReference type="NCBI Taxonomy" id="837"/>
    <lineage>
        <taxon>Bacteria</taxon>
        <taxon>Pseudomonadati</taxon>
        <taxon>Bacteroidota</taxon>
        <taxon>Bacteroidia</taxon>
        <taxon>Bacteroidales</taxon>
        <taxon>Porphyromonadaceae</taxon>
        <taxon>Porphyromonas</taxon>
    </lineage>
</organism>
<reference evidence="1" key="1">
    <citation type="submission" date="2023-01" db="EMBL/GenBank/DDBJ databases">
        <title>Phages are important unrecognized players in the ecology of the oral pathogen Porphyromonas gingivalis.</title>
        <authorList>
            <person name="Matrishin C.B."/>
            <person name="Kauffman K.M."/>
        </authorList>
    </citation>
    <scope>NUCLEOTIDE SEQUENCE</scope>
    <source>
        <strain evidence="1">HG1691old</strain>
    </source>
</reference>
<name>A0AAF0BBM0_PORGN</name>
<proteinExistence type="predicted"/>
<protein>
    <recommendedName>
        <fullName evidence="3">Hydrolase</fullName>
    </recommendedName>
</protein>
<evidence type="ECO:0000313" key="1">
    <source>
        <dbReference type="EMBL" id="WCF98641.1"/>
    </source>
</evidence>
<dbReference type="EMBL" id="CP116613">
    <property type="protein sequence ID" value="WCF98641.1"/>
    <property type="molecule type" value="Genomic_DNA"/>
</dbReference>
<dbReference type="AlphaFoldDB" id="A0AAF0BBM0"/>
<dbReference type="RefSeq" id="WP_271912365.1">
    <property type="nucleotide sequence ID" value="NZ_CP116613.1"/>
</dbReference>
<dbReference type="Gene3D" id="3.40.50.1000">
    <property type="entry name" value="HAD superfamily/HAD-like"/>
    <property type="match status" value="1"/>
</dbReference>
<sequence>MIIAIDFDGTLFQDTYPAVGEVMPGAVSAMKTLRQRGHYLIIWTCRYGEYLTDAVSALLEHGIPFDRINDHNPENLQRYGGKAGKKVYAHIYIDDKNLGGFPGWEVALKEISRVEDEYARRRKGLRAPVE</sequence>
<dbReference type="PIRSF" id="PIRSF020079">
    <property type="entry name" value="UCP020079"/>
    <property type="match status" value="1"/>
</dbReference>
<evidence type="ECO:0000313" key="2">
    <source>
        <dbReference type="Proteomes" id="UP001179540"/>
    </source>
</evidence>
<dbReference type="SUPFAM" id="SSF56784">
    <property type="entry name" value="HAD-like"/>
    <property type="match status" value="1"/>
</dbReference>
<dbReference type="Proteomes" id="UP001179540">
    <property type="component" value="Chromosome"/>
</dbReference>
<accession>A0AAF0BBM0</accession>
<dbReference type="InterPro" id="IPR016769">
    <property type="entry name" value="Phage_SP01_Orf1"/>
</dbReference>